<evidence type="ECO:0000313" key="3">
    <source>
        <dbReference type="Proteomes" id="UP000700059"/>
    </source>
</evidence>
<sequence>MESCILLHNNFYKSSEFLIHNVKKLLDKLHISVVHTESIALDDKFLPFIAPMTYFKPLIALLNRAHEDGQKVLVCDSQSLLVITKLLKKLYEDAEFREELAKTCGCGIDILNLENSFAFALEVVFDAIKVAEIKHRRWEGFKCAFIFDRELEEHIKESQILSRIESITGLKILPFFKDSYAYLLQNNPELAYKMGAMDYYEMVDCGVDFIVSPNVGNFELMDRHIKKLQDISGRDTAEIPLLFAPQVILALFIDASAESLGFSAHKIKPQML</sequence>
<dbReference type="Gene3D" id="3.40.50.11810">
    <property type="match status" value="1"/>
</dbReference>
<feature type="domain" description="HdrB-like C-terminal" evidence="1">
    <location>
        <begin position="180"/>
        <end position="266"/>
    </location>
</feature>
<keyword evidence="3" id="KW-1185">Reference proteome</keyword>
<dbReference type="EMBL" id="JAIGYQ010000001">
    <property type="protein sequence ID" value="MBX7490022.1"/>
    <property type="molecule type" value="Genomic_DNA"/>
</dbReference>
<accession>A0ABS7JKU8</accession>
<proteinExistence type="predicted"/>
<dbReference type="Pfam" id="PF22196">
    <property type="entry name" value="HdrB-like_C"/>
    <property type="match status" value="1"/>
</dbReference>
<dbReference type="RefSeq" id="WP_221531280.1">
    <property type="nucleotide sequence ID" value="NZ_JAIGYP010000001.1"/>
</dbReference>
<protein>
    <recommendedName>
        <fullName evidence="1">HdrB-like C-terminal domain-containing protein</fullName>
    </recommendedName>
</protein>
<comment type="caution">
    <text evidence="2">The sequence shown here is derived from an EMBL/GenBank/DDBJ whole genome shotgun (WGS) entry which is preliminary data.</text>
</comment>
<name>A0ABS7JKU8_9HELI</name>
<evidence type="ECO:0000313" key="2">
    <source>
        <dbReference type="EMBL" id="MBX7490022.1"/>
    </source>
</evidence>
<dbReference type="Proteomes" id="UP000700059">
    <property type="component" value="Unassembled WGS sequence"/>
</dbReference>
<organism evidence="2 3">
    <name type="scientific">Helicobacter turcicus</name>
    <dbReference type="NCBI Taxonomy" id="2867412"/>
    <lineage>
        <taxon>Bacteria</taxon>
        <taxon>Pseudomonadati</taxon>
        <taxon>Campylobacterota</taxon>
        <taxon>Epsilonproteobacteria</taxon>
        <taxon>Campylobacterales</taxon>
        <taxon>Helicobacteraceae</taxon>
        <taxon>Helicobacter</taxon>
    </lineage>
</organism>
<evidence type="ECO:0000259" key="1">
    <source>
        <dbReference type="Pfam" id="PF22196"/>
    </source>
</evidence>
<reference evidence="2 3" key="1">
    <citation type="submission" date="2021-08" db="EMBL/GenBank/DDBJ databases">
        <title>Helicobacter spp. isolated from feces of Anatolian Ground Squirrel (Spermophilus xanthoprymnus) in Turkey.</title>
        <authorList>
            <person name="Aydin F."/>
            <person name="Abay S."/>
            <person name="Kayman T."/>
            <person name="Karakaya E."/>
            <person name="Saticioglu I.B."/>
        </authorList>
    </citation>
    <scope>NUCLEOTIDE SEQUENCE [LARGE SCALE GENOMIC DNA]</scope>
    <source>
        <strain evidence="2 3">Faydin-H70</strain>
    </source>
</reference>
<gene>
    <name evidence="2" type="ORF">K4G57_00820</name>
</gene>
<dbReference type="InterPro" id="IPR054018">
    <property type="entry name" value="HdrB-like_C"/>
</dbReference>